<feature type="non-terminal residue" evidence="1">
    <location>
        <position position="59"/>
    </location>
</feature>
<proteinExistence type="predicted"/>
<accession>A0A392W2Z9</accession>
<reference evidence="1 2" key="1">
    <citation type="journal article" date="2018" name="Front. Plant Sci.">
        <title>Red Clover (Trifolium pratense) and Zigzag Clover (T. medium) - A Picture of Genomic Similarities and Differences.</title>
        <authorList>
            <person name="Dluhosova J."/>
            <person name="Istvanek J."/>
            <person name="Nedelnik J."/>
            <person name="Repkova J."/>
        </authorList>
    </citation>
    <scope>NUCLEOTIDE SEQUENCE [LARGE SCALE GENOMIC DNA]</scope>
    <source>
        <strain evidence="2">cv. 10/8</strain>
        <tissue evidence="1">Leaf</tissue>
    </source>
</reference>
<evidence type="ECO:0000313" key="1">
    <source>
        <dbReference type="EMBL" id="MCI94786.1"/>
    </source>
</evidence>
<evidence type="ECO:0000313" key="2">
    <source>
        <dbReference type="Proteomes" id="UP000265520"/>
    </source>
</evidence>
<comment type="caution">
    <text evidence="1">The sequence shown here is derived from an EMBL/GenBank/DDBJ whole genome shotgun (WGS) entry which is preliminary data.</text>
</comment>
<dbReference type="EMBL" id="LXQA011366413">
    <property type="protein sequence ID" value="MCI94786.1"/>
    <property type="molecule type" value="Genomic_DNA"/>
</dbReference>
<sequence>PDIEVSDNVVCKTITANQVQTWPKKQKVHAVKLTQKYAILNRIAAATWVPTRHSSDIAT</sequence>
<dbReference type="AlphaFoldDB" id="A0A392W2Z9"/>
<organism evidence="1 2">
    <name type="scientific">Trifolium medium</name>
    <dbReference type="NCBI Taxonomy" id="97028"/>
    <lineage>
        <taxon>Eukaryota</taxon>
        <taxon>Viridiplantae</taxon>
        <taxon>Streptophyta</taxon>
        <taxon>Embryophyta</taxon>
        <taxon>Tracheophyta</taxon>
        <taxon>Spermatophyta</taxon>
        <taxon>Magnoliopsida</taxon>
        <taxon>eudicotyledons</taxon>
        <taxon>Gunneridae</taxon>
        <taxon>Pentapetalae</taxon>
        <taxon>rosids</taxon>
        <taxon>fabids</taxon>
        <taxon>Fabales</taxon>
        <taxon>Fabaceae</taxon>
        <taxon>Papilionoideae</taxon>
        <taxon>50 kb inversion clade</taxon>
        <taxon>NPAAA clade</taxon>
        <taxon>Hologalegina</taxon>
        <taxon>IRL clade</taxon>
        <taxon>Trifolieae</taxon>
        <taxon>Trifolium</taxon>
    </lineage>
</organism>
<protein>
    <submittedName>
        <fullName evidence="1">Envelope-like protein</fullName>
    </submittedName>
</protein>
<feature type="non-terminal residue" evidence="1">
    <location>
        <position position="1"/>
    </location>
</feature>
<dbReference type="Proteomes" id="UP000265520">
    <property type="component" value="Unassembled WGS sequence"/>
</dbReference>
<keyword evidence="2" id="KW-1185">Reference proteome</keyword>
<name>A0A392W2Z9_9FABA</name>